<dbReference type="Gramene" id="ONI14311">
    <property type="protein sequence ID" value="ONI14311"/>
    <property type="gene ID" value="PRUPE_4G274800"/>
</dbReference>
<dbReference type="InterPro" id="IPR019651">
    <property type="entry name" value="Glutamate_DH_NAD-spec"/>
</dbReference>
<dbReference type="EMBL" id="CM007654">
    <property type="protein sequence ID" value="ONI14311.1"/>
    <property type="molecule type" value="Genomic_DNA"/>
</dbReference>
<accession>A0A251PRV3</accession>
<keyword evidence="2" id="KW-1185">Reference proteome</keyword>
<reference evidence="1 2" key="1">
    <citation type="journal article" date="2013" name="Nat. Genet.">
        <title>The high-quality draft genome of peach (Prunus persica) identifies unique patterns of genetic diversity, domestication and genome evolution.</title>
        <authorList>
            <consortium name="International Peach Genome Initiative"/>
            <person name="Verde I."/>
            <person name="Abbott A.G."/>
            <person name="Scalabrin S."/>
            <person name="Jung S."/>
            <person name="Shu S."/>
            <person name="Marroni F."/>
            <person name="Zhebentyayeva T."/>
            <person name="Dettori M.T."/>
            <person name="Grimwood J."/>
            <person name="Cattonaro F."/>
            <person name="Zuccolo A."/>
            <person name="Rossini L."/>
            <person name="Jenkins J."/>
            <person name="Vendramin E."/>
            <person name="Meisel L.A."/>
            <person name="Decroocq V."/>
            <person name="Sosinski B."/>
            <person name="Prochnik S."/>
            <person name="Mitros T."/>
            <person name="Policriti A."/>
            <person name="Cipriani G."/>
            <person name="Dondini L."/>
            <person name="Ficklin S."/>
            <person name="Goodstein D.M."/>
            <person name="Xuan P."/>
            <person name="Del Fabbro C."/>
            <person name="Aramini V."/>
            <person name="Copetti D."/>
            <person name="Gonzalez S."/>
            <person name="Horner D.S."/>
            <person name="Falchi R."/>
            <person name="Lucas S."/>
            <person name="Mica E."/>
            <person name="Maldonado J."/>
            <person name="Lazzari B."/>
            <person name="Bielenberg D."/>
            <person name="Pirona R."/>
            <person name="Miculan M."/>
            <person name="Barakat A."/>
            <person name="Testolin R."/>
            <person name="Stella A."/>
            <person name="Tartarini S."/>
            <person name="Tonutti P."/>
            <person name="Arus P."/>
            <person name="Orellana A."/>
            <person name="Wells C."/>
            <person name="Main D."/>
            <person name="Vizzotto G."/>
            <person name="Silva H."/>
            <person name="Salamini F."/>
            <person name="Schmutz J."/>
            <person name="Morgante M."/>
            <person name="Rokhsar D.S."/>
        </authorList>
    </citation>
    <scope>NUCLEOTIDE SEQUENCE [LARGE SCALE GENOMIC DNA]</scope>
    <source>
        <strain evidence="2">cv. Nemared</strain>
    </source>
</reference>
<dbReference type="Proteomes" id="UP000006882">
    <property type="component" value="Chromosome G4"/>
</dbReference>
<evidence type="ECO:0000313" key="1">
    <source>
        <dbReference type="EMBL" id="ONI14311.1"/>
    </source>
</evidence>
<dbReference type="Pfam" id="PF10712">
    <property type="entry name" value="NAD-GH"/>
    <property type="match status" value="1"/>
</dbReference>
<dbReference type="AlphaFoldDB" id="A0A251PRV3"/>
<protein>
    <submittedName>
        <fullName evidence="1">Uncharacterized protein</fullName>
    </submittedName>
</protein>
<gene>
    <name evidence="1" type="ORF">PRUPE_4G274800</name>
</gene>
<proteinExistence type="predicted"/>
<evidence type="ECO:0000313" key="2">
    <source>
        <dbReference type="Proteomes" id="UP000006882"/>
    </source>
</evidence>
<organism evidence="1 2">
    <name type="scientific">Prunus persica</name>
    <name type="common">Peach</name>
    <name type="synonym">Amygdalus persica</name>
    <dbReference type="NCBI Taxonomy" id="3760"/>
    <lineage>
        <taxon>Eukaryota</taxon>
        <taxon>Viridiplantae</taxon>
        <taxon>Streptophyta</taxon>
        <taxon>Embryophyta</taxon>
        <taxon>Tracheophyta</taxon>
        <taxon>Spermatophyta</taxon>
        <taxon>Magnoliopsida</taxon>
        <taxon>eudicotyledons</taxon>
        <taxon>Gunneridae</taxon>
        <taxon>Pentapetalae</taxon>
        <taxon>rosids</taxon>
        <taxon>fabids</taxon>
        <taxon>Rosales</taxon>
        <taxon>Rosaceae</taxon>
        <taxon>Amygdaloideae</taxon>
        <taxon>Amygdaleae</taxon>
        <taxon>Prunus</taxon>
    </lineage>
</organism>
<dbReference type="STRING" id="3760.A0A251PRV3"/>
<sequence>MSLSRLASAEFSWNREALELLLGGDIEDTIVINIKGNIGSSNTLGTWRKVIQDEFAQKVIIRSRCTLTFINGDSAATLVIKDGGGDMIHYDGNSRVSENKNSHGTFFAIHYAK</sequence>
<dbReference type="OrthoDB" id="2017405at2759"/>
<name>A0A251PRV3_PRUPE</name>